<keyword evidence="10" id="KW-1185">Reference proteome</keyword>
<feature type="transmembrane region" description="Helical" evidence="6">
    <location>
        <begin position="243"/>
        <end position="263"/>
    </location>
</feature>
<dbReference type="GO" id="GO:0140359">
    <property type="term" value="F:ABC-type transporter activity"/>
    <property type="evidence" value="ECO:0007669"/>
    <property type="project" value="InterPro"/>
</dbReference>
<feature type="domain" description="ABC-2 type transporter transmembrane" evidence="8">
    <location>
        <begin position="224"/>
        <end position="438"/>
    </location>
</feature>
<organism evidence="9 10">
    <name type="scientific">Nitzschia inconspicua</name>
    <dbReference type="NCBI Taxonomy" id="303405"/>
    <lineage>
        <taxon>Eukaryota</taxon>
        <taxon>Sar</taxon>
        <taxon>Stramenopiles</taxon>
        <taxon>Ochrophyta</taxon>
        <taxon>Bacillariophyta</taxon>
        <taxon>Bacillariophyceae</taxon>
        <taxon>Bacillariophycidae</taxon>
        <taxon>Bacillariales</taxon>
        <taxon>Bacillariaceae</taxon>
        <taxon>Nitzschia</taxon>
    </lineage>
</organism>
<evidence type="ECO:0000256" key="4">
    <source>
        <dbReference type="ARBA" id="ARBA00022989"/>
    </source>
</evidence>
<name>A0A9K3PNG7_9STRA</name>
<dbReference type="AlphaFoldDB" id="A0A9K3PNG7"/>
<comment type="subcellular location">
    <subcellularLocation>
        <location evidence="1">Membrane</location>
        <topology evidence="1">Multi-pass membrane protein</topology>
    </subcellularLocation>
</comment>
<evidence type="ECO:0000256" key="6">
    <source>
        <dbReference type="SAM" id="Phobius"/>
    </source>
</evidence>
<keyword evidence="5 6" id="KW-0472">Membrane</keyword>
<comment type="caution">
    <text evidence="9">The sequence shown here is derived from an EMBL/GenBank/DDBJ whole genome shotgun (WGS) entry which is preliminary data.</text>
</comment>
<evidence type="ECO:0000256" key="2">
    <source>
        <dbReference type="ARBA" id="ARBA00022448"/>
    </source>
</evidence>
<feature type="transmembrane region" description="Helical" evidence="6">
    <location>
        <begin position="359"/>
        <end position="382"/>
    </location>
</feature>
<reference evidence="9" key="1">
    <citation type="journal article" date="2021" name="Sci. Rep.">
        <title>Diploid genomic architecture of Nitzschia inconspicua, an elite biomass production diatom.</title>
        <authorList>
            <person name="Oliver A."/>
            <person name="Podell S."/>
            <person name="Pinowska A."/>
            <person name="Traller J.C."/>
            <person name="Smith S.R."/>
            <person name="McClure R."/>
            <person name="Beliaev A."/>
            <person name="Bohutskyi P."/>
            <person name="Hill E.A."/>
            <person name="Rabines A."/>
            <person name="Zheng H."/>
            <person name="Allen L.Z."/>
            <person name="Kuo A."/>
            <person name="Grigoriev I.V."/>
            <person name="Allen A.E."/>
            <person name="Hazlebeck D."/>
            <person name="Allen E.E."/>
        </authorList>
    </citation>
    <scope>NUCLEOTIDE SEQUENCE</scope>
    <source>
        <strain evidence="9">Hildebrandi</strain>
    </source>
</reference>
<keyword evidence="3 6" id="KW-0812">Transmembrane</keyword>
<feature type="transmembrane region" description="Helical" evidence="6">
    <location>
        <begin position="389"/>
        <end position="408"/>
    </location>
</feature>
<dbReference type="OrthoDB" id="42642at2759"/>
<evidence type="ECO:0000256" key="3">
    <source>
        <dbReference type="ARBA" id="ARBA00022692"/>
    </source>
</evidence>
<dbReference type="Proteomes" id="UP000693970">
    <property type="component" value="Unassembled WGS sequence"/>
</dbReference>
<evidence type="ECO:0000256" key="1">
    <source>
        <dbReference type="ARBA" id="ARBA00004141"/>
    </source>
</evidence>
<feature type="transmembrane region" description="Helical" evidence="6">
    <location>
        <begin position="322"/>
        <end position="347"/>
    </location>
</feature>
<dbReference type="Pfam" id="PF00005">
    <property type="entry name" value="ABC_tran"/>
    <property type="match status" value="1"/>
</dbReference>
<evidence type="ECO:0000259" key="8">
    <source>
        <dbReference type="Pfam" id="PF01061"/>
    </source>
</evidence>
<dbReference type="GO" id="GO:0016020">
    <property type="term" value="C:membrane"/>
    <property type="evidence" value="ECO:0007669"/>
    <property type="project" value="UniProtKB-SubCell"/>
</dbReference>
<evidence type="ECO:0000313" key="10">
    <source>
        <dbReference type="Proteomes" id="UP000693970"/>
    </source>
</evidence>
<dbReference type="Pfam" id="PF01061">
    <property type="entry name" value="ABC2_membrane"/>
    <property type="match status" value="1"/>
</dbReference>
<dbReference type="PANTHER" id="PTHR19241">
    <property type="entry name" value="ATP-BINDING CASSETTE TRANSPORTER"/>
    <property type="match status" value="1"/>
</dbReference>
<evidence type="ECO:0000256" key="5">
    <source>
        <dbReference type="ARBA" id="ARBA00023136"/>
    </source>
</evidence>
<sequence length="519" mass="58836">MLYFFTRYVEQFDVQQPELTIRETVEFCAQLRLDKNDPKIGNDDGKREYAAYVLGLMELTDIQNLQVGSFAEGGLTFEQRKRLSIACELAGSPSVIFLDEPTSGLDSRGATVVIQAMKRIADTGRTVCATIHQPSSAVFEMFDDLLLLKKGEMWFFLASLERIVSILSTILNQEVQILLSTARIQHRGCCRAIPRDIMAIEAASEESKRIVFEEVYVTSFSERLKFMIERLYRIYKRSPAYNLARLMIAIFYSFIIGSVFLRGDGRRNSWGENELSAVISTMFLSLIVIGITSISMAVPVTQQIRDVFYKHRASGMMSHSSLSWALFFAETPYICLISLLFGAIYYATVGLFHTGKLFGLFWVFFTLNVAIYSYFGQAFICLVKDTPTAGALVGALIGYNIFFSGLIVRPQYFVGPFQLGYWTAPGRFAFEGLVTTQFADNDTPVYPEFASPYFFYLNCTETDFHSECFGTIDNYVQFFFGGRFTLENFGLDVGVLIAYMILAKCVTEFALWKFNYVNT</sequence>
<reference evidence="9" key="2">
    <citation type="submission" date="2021-04" db="EMBL/GenBank/DDBJ databases">
        <authorList>
            <person name="Podell S."/>
        </authorList>
    </citation>
    <scope>NUCLEOTIDE SEQUENCE</scope>
    <source>
        <strain evidence="9">Hildebrandi</strain>
    </source>
</reference>
<dbReference type="InterPro" id="IPR003439">
    <property type="entry name" value="ABC_transporter-like_ATP-bd"/>
</dbReference>
<keyword evidence="2" id="KW-0813">Transport</keyword>
<dbReference type="EMBL" id="JAGRRH010000016">
    <property type="protein sequence ID" value="KAG7353935.1"/>
    <property type="molecule type" value="Genomic_DNA"/>
</dbReference>
<feature type="transmembrane region" description="Helical" evidence="6">
    <location>
        <begin position="275"/>
        <end position="301"/>
    </location>
</feature>
<evidence type="ECO:0000259" key="7">
    <source>
        <dbReference type="Pfam" id="PF00005"/>
    </source>
</evidence>
<evidence type="ECO:0000313" key="9">
    <source>
        <dbReference type="EMBL" id="KAG7353935.1"/>
    </source>
</evidence>
<proteinExistence type="predicted"/>
<keyword evidence="4 6" id="KW-1133">Transmembrane helix</keyword>
<dbReference type="GO" id="GO:0016887">
    <property type="term" value="F:ATP hydrolysis activity"/>
    <property type="evidence" value="ECO:0007669"/>
    <property type="project" value="InterPro"/>
</dbReference>
<dbReference type="InterPro" id="IPR013525">
    <property type="entry name" value="ABC2_TM"/>
</dbReference>
<feature type="domain" description="ABC transporter" evidence="7">
    <location>
        <begin position="7"/>
        <end position="103"/>
    </location>
</feature>
<accession>A0A9K3PNG7</accession>
<gene>
    <name evidence="9" type="ORF">IV203_003291</name>
</gene>
<dbReference type="GO" id="GO:0005524">
    <property type="term" value="F:ATP binding"/>
    <property type="evidence" value="ECO:0007669"/>
    <property type="project" value="InterPro"/>
</dbReference>
<protein>
    <submittedName>
        <fullName evidence="9">ABC transporter-like protein</fullName>
    </submittedName>
</protein>